<reference evidence="7" key="2">
    <citation type="submission" date="2025-09" db="UniProtKB">
        <authorList>
            <consortium name="Ensembl"/>
        </authorList>
    </citation>
    <scope>IDENTIFICATION</scope>
</reference>
<accession>A0A8B9S590</accession>
<evidence type="ECO:0000256" key="4">
    <source>
        <dbReference type="ARBA" id="ARBA00023079"/>
    </source>
</evidence>
<dbReference type="PANTHER" id="PTHR28657">
    <property type="entry name" value="INDOLEAMINE 2,3-DIOXYGENASE"/>
    <property type="match status" value="1"/>
</dbReference>
<dbReference type="Proteomes" id="UP000694424">
    <property type="component" value="Unplaced"/>
</dbReference>
<protein>
    <recommendedName>
        <fullName evidence="9">Indoleamine 2,3-dioxygenase 2</fullName>
    </recommendedName>
</protein>
<dbReference type="GO" id="GO:0004833">
    <property type="term" value="F:L-tryptophan 2,3-dioxygenase activity"/>
    <property type="evidence" value="ECO:0007669"/>
    <property type="project" value="TreeGrafter"/>
</dbReference>
<proteinExistence type="inferred from homology"/>
<dbReference type="SUPFAM" id="SSF140959">
    <property type="entry name" value="Indolic compounds 2,3-dioxygenase-like"/>
    <property type="match status" value="1"/>
</dbReference>
<dbReference type="GO" id="GO:0005737">
    <property type="term" value="C:cytoplasm"/>
    <property type="evidence" value="ECO:0007669"/>
    <property type="project" value="TreeGrafter"/>
</dbReference>
<keyword evidence="5" id="KW-0349">Heme</keyword>
<evidence type="ECO:0000313" key="8">
    <source>
        <dbReference type="Proteomes" id="UP000694424"/>
    </source>
</evidence>
<feature type="region of interest" description="Disordered" evidence="6">
    <location>
        <begin position="339"/>
        <end position="362"/>
    </location>
</feature>
<dbReference type="PANTHER" id="PTHR28657:SF4">
    <property type="entry name" value="INDOLEAMINE 2,3-DIOXYGENASE 2"/>
    <property type="match status" value="1"/>
</dbReference>
<dbReference type="GO" id="GO:0033754">
    <property type="term" value="F:indoleamine 2,3-dioxygenase activity"/>
    <property type="evidence" value="ECO:0007669"/>
    <property type="project" value="TreeGrafter"/>
</dbReference>
<sequence length="385" mass="41802">MQPRSTEPCGAQRLTASLSPLSTPTETELPAPYGLWMEIASSLPQLIASRQLRSRLHQVPSRIPGVLGQKSMESCKHGKVLPRNLAVPFWEVSQRLGLPPILSHADFVLANWKRKTPGDLSGPRQNLDPIISLPGGESLRGFILVTLLVEKAAVPGIKVLRSRKPAGARVRALPRCCHLSAQPLHREQTDYVDPAVFYSVIRIFLSGWRDNPAMPHGLVYQGVSEEPLAYSGGSAAQSSVLHAFDELLGIRHSAENLPADKAPSAFLHRMRDYMPPPHRAFVEEIQRAPSLRQHVLSSGNGKLCAAFNQCVSALTDFRTHHIAIVTKYITTAAAKAKAGRGEPADGAGPPPGKPPSLLEAKGTGGSHIFRFLKSSLKPSWKEESG</sequence>
<dbReference type="GO" id="GO:0034354">
    <property type="term" value="P:'de novo' NAD+ biosynthetic process from L-tryptophan"/>
    <property type="evidence" value="ECO:0007669"/>
    <property type="project" value="TreeGrafter"/>
</dbReference>
<dbReference type="GO" id="GO:0046872">
    <property type="term" value="F:metal ion binding"/>
    <property type="evidence" value="ECO:0007669"/>
    <property type="project" value="UniProtKB-KW"/>
</dbReference>
<feature type="compositionally biased region" description="Polar residues" evidence="6">
    <location>
        <begin position="14"/>
        <end position="25"/>
    </location>
</feature>
<evidence type="ECO:0000256" key="1">
    <source>
        <dbReference type="ARBA" id="ARBA00007119"/>
    </source>
</evidence>
<feature type="binding site" description="proximal binding residue" evidence="5">
    <location>
        <position position="321"/>
    </location>
    <ligand>
        <name>heme b</name>
        <dbReference type="ChEBI" id="CHEBI:60344"/>
    </ligand>
    <ligandPart>
        <name>Fe</name>
        <dbReference type="ChEBI" id="CHEBI:18248"/>
    </ligandPart>
</feature>
<keyword evidence="4" id="KW-0823">Tryptophan catabolism</keyword>
<dbReference type="InterPro" id="IPR000898">
    <property type="entry name" value="Indolamine_dOase"/>
</dbReference>
<evidence type="ECO:0000256" key="3">
    <source>
        <dbReference type="ARBA" id="ARBA00023004"/>
    </source>
</evidence>
<feature type="region of interest" description="Disordered" evidence="6">
    <location>
        <begin position="1"/>
        <end position="25"/>
    </location>
</feature>
<evidence type="ECO:0000256" key="2">
    <source>
        <dbReference type="ARBA" id="ARBA00022723"/>
    </source>
</evidence>
<dbReference type="GO" id="GO:0019441">
    <property type="term" value="P:L-tryptophan catabolic process to kynurenine"/>
    <property type="evidence" value="ECO:0007669"/>
    <property type="project" value="InterPro"/>
</dbReference>
<dbReference type="InterPro" id="IPR037217">
    <property type="entry name" value="Trp/Indoleamine_2_3_dOase-like"/>
</dbReference>
<keyword evidence="8" id="KW-1185">Reference proteome</keyword>
<dbReference type="Ensembl" id="ENSAOWT00000006016.1">
    <property type="protein sequence ID" value="ENSAOWP00000005292.1"/>
    <property type="gene ID" value="ENSAOWG00000003510.1"/>
</dbReference>
<keyword evidence="2 5" id="KW-0479">Metal-binding</keyword>
<dbReference type="Pfam" id="PF01231">
    <property type="entry name" value="IDO"/>
    <property type="match status" value="1"/>
</dbReference>
<dbReference type="GO" id="GO:0020037">
    <property type="term" value="F:heme binding"/>
    <property type="evidence" value="ECO:0007669"/>
    <property type="project" value="InterPro"/>
</dbReference>
<dbReference type="AlphaFoldDB" id="A0A8B9S590"/>
<name>A0A8B9S590_APTOW</name>
<evidence type="ECO:0000256" key="6">
    <source>
        <dbReference type="SAM" id="MobiDB-lite"/>
    </source>
</evidence>
<evidence type="ECO:0000256" key="5">
    <source>
        <dbReference type="PIRSR" id="PIRSR600898-1"/>
    </source>
</evidence>
<evidence type="ECO:0008006" key="9">
    <source>
        <dbReference type="Google" id="ProtNLM"/>
    </source>
</evidence>
<keyword evidence="3 5" id="KW-0408">Iron</keyword>
<evidence type="ECO:0000313" key="7">
    <source>
        <dbReference type="Ensembl" id="ENSAOWP00000005292.1"/>
    </source>
</evidence>
<dbReference type="Gene3D" id="1.20.58.480">
    <property type="match status" value="1"/>
</dbReference>
<comment type="similarity">
    <text evidence="1">Belongs to the indoleamine 2,3-dioxygenase family.</text>
</comment>
<reference evidence="7" key="1">
    <citation type="submission" date="2025-08" db="UniProtKB">
        <authorList>
            <consortium name="Ensembl"/>
        </authorList>
    </citation>
    <scope>IDENTIFICATION</scope>
</reference>
<organism evidence="7 8">
    <name type="scientific">Apteryx owenii</name>
    <name type="common">Little spotted kiwi</name>
    <dbReference type="NCBI Taxonomy" id="8824"/>
    <lineage>
        <taxon>Eukaryota</taxon>
        <taxon>Metazoa</taxon>
        <taxon>Chordata</taxon>
        <taxon>Craniata</taxon>
        <taxon>Vertebrata</taxon>
        <taxon>Euteleostomi</taxon>
        <taxon>Archelosauria</taxon>
        <taxon>Archosauria</taxon>
        <taxon>Dinosauria</taxon>
        <taxon>Saurischia</taxon>
        <taxon>Theropoda</taxon>
        <taxon>Coelurosauria</taxon>
        <taxon>Aves</taxon>
        <taxon>Palaeognathae</taxon>
        <taxon>Apterygiformes</taxon>
        <taxon>Apterygidae</taxon>
        <taxon>Apteryx</taxon>
    </lineage>
</organism>